<proteinExistence type="predicted"/>
<name>A0ABW7AQ49_9ACTN</name>
<keyword evidence="2" id="KW-1185">Reference proteome</keyword>
<comment type="caution">
    <text evidence="1">The sequence shown here is derived from an EMBL/GenBank/DDBJ whole genome shotgun (WGS) entry which is preliminary data.</text>
</comment>
<sequence length="134" mass="14934">MMTTAAITSTATPAKADPPGQCRVFCGVVHNKSSQRILVSNAWCGNGYRVPGAHPCAHWPDWRTNKYMRWLYPGQKSNIFASFRDTDAFLVDRHCTVKWLLHSGAELPITAGSKELWVRVRGIKATITSVSCDR</sequence>
<dbReference type="EMBL" id="JBICRM010000037">
    <property type="protein sequence ID" value="MFG1709521.1"/>
    <property type="molecule type" value="Genomic_DNA"/>
</dbReference>
<dbReference type="RefSeq" id="WP_393174377.1">
    <property type="nucleotide sequence ID" value="NZ_JBICRM010000037.1"/>
</dbReference>
<accession>A0ABW7AQ49</accession>
<organism evidence="1 2">
    <name type="scientific">Nonomuraea marmarensis</name>
    <dbReference type="NCBI Taxonomy" id="3351344"/>
    <lineage>
        <taxon>Bacteria</taxon>
        <taxon>Bacillati</taxon>
        <taxon>Actinomycetota</taxon>
        <taxon>Actinomycetes</taxon>
        <taxon>Streptosporangiales</taxon>
        <taxon>Streptosporangiaceae</taxon>
        <taxon>Nonomuraea</taxon>
    </lineage>
</organism>
<gene>
    <name evidence="1" type="ORF">ACFLIM_40690</name>
</gene>
<evidence type="ECO:0000313" key="1">
    <source>
        <dbReference type="EMBL" id="MFG1709521.1"/>
    </source>
</evidence>
<reference evidence="1 2" key="1">
    <citation type="submission" date="2024-10" db="EMBL/GenBank/DDBJ databases">
        <authorList>
            <person name="Topkara A.R."/>
            <person name="Saygin H."/>
        </authorList>
    </citation>
    <scope>NUCLEOTIDE SEQUENCE [LARGE SCALE GENOMIC DNA]</scope>
    <source>
        <strain evidence="1 2">M3C6</strain>
    </source>
</reference>
<evidence type="ECO:0000313" key="2">
    <source>
        <dbReference type="Proteomes" id="UP001603978"/>
    </source>
</evidence>
<evidence type="ECO:0008006" key="3">
    <source>
        <dbReference type="Google" id="ProtNLM"/>
    </source>
</evidence>
<dbReference type="Proteomes" id="UP001603978">
    <property type="component" value="Unassembled WGS sequence"/>
</dbReference>
<protein>
    <recommendedName>
        <fullName evidence="3">Peptidase inhibitor family I36</fullName>
    </recommendedName>
</protein>